<evidence type="ECO:0000256" key="2">
    <source>
        <dbReference type="ARBA" id="ARBA00017846"/>
    </source>
</evidence>
<dbReference type="RefSeq" id="WP_072995431.1">
    <property type="nucleotide sequence ID" value="NZ_FQYU01000012.1"/>
</dbReference>
<keyword evidence="11" id="KW-0413">Isomerase</keyword>
<dbReference type="GO" id="GO:0003677">
    <property type="term" value="F:DNA binding"/>
    <property type="evidence" value="ECO:0007669"/>
    <property type="project" value="UniProtKB-KW"/>
</dbReference>
<dbReference type="InterPro" id="IPR001650">
    <property type="entry name" value="Helicase_C-like"/>
</dbReference>
<keyword evidence="19" id="KW-1185">Reference proteome</keyword>
<keyword evidence="6 15" id="KW-0347">Helicase</keyword>
<protein>
    <recommendedName>
        <fullName evidence="2 15">ATP-dependent DNA helicase RecG</fullName>
        <ecNumber evidence="13 15">5.6.2.4</ecNumber>
    </recommendedName>
</protein>
<dbReference type="Gene3D" id="2.40.50.140">
    <property type="entry name" value="Nucleic acid-binding proteins"/>
    <property type="match status" value="1"/>
</dbReference>
<dbReference type="OrthoDB" id="9804325at2"/>
<evidence type="ECO:0000256" key="13">
    <source>
        <dbReference type="ARBA" id="ARBA00034808"/>
    </source>
</evidence>
<dbReference type="EMBL" id="FQYU01000012">
    <property type="protein sequence ID" value="SHJ91352.1"/>
    <property type="molecule type" value="Genomic_DNA"/>
</dbReference>
<evidence type="ECO:0000256" key="7">
    <source>
        <dbReference type="ARBA" id="ARBA00022840"/>
    </source>
</evidence>
<dbReference type="PANTHER" id="PTHR47964">
    <property type="entry name" value="ATP-DEPENDENT DNA HELICASE HOMOLOG RECG, CHLOROPLASTIC"/>
    <property type="match status" value="1"/>
</dbReference>
<keyword evidence="10 15" id="KW-0234">DNA repair</keyword>
<dbReference type="Gene3D" id="3.40.50.300">
    <property type="entry name" value="P-loop containing nucleotide triphosphate hydrolases"/>
    <property type="match status" value="2"/>
</dbReference>
<evidence type="ECO:0000256" key="5">
    <source>
        <dbReference type="ARBA" id="ARBA00022801"/>
    </source>
</evidence>
<dbReference type="InterPro" id="IPR045562">
    <property type="entry name" value="RecG_dom3_C"/>
</dbReference>
<keyword evidence="4 15" id="KW-0227">DNA damage</keyword>
<dbReference type="GO" id="GO:0006310">
    <property type="term" value="P:DNA recombination"/>
    <property type="evidence" value="ECO:0007669"/>
    <property type="project" value="UniProtKB-UniRule"/>
</dbReference>
<dbReference type="Pfam" id="PF17191">
    <property type="entry name" value="RecG_wedge"/>
    <property type="match status" value="1"/>
</dbReference>
<dbReference type="InterPro" id="IPR014001">
    <property type="entry name" value="Helicase_ATP-bd"/>
</dbReference>
<reference evidence="19" key="1">
    <citation type="submission" date="2016-11" db="EMBL/GenBank/DDBJ databases">
        <authorList>
            <person name="Varghese N."/>
            <person name="Submissions S."/>
        </authorList>
    </citation>
    <scope>NUCLEOTIDE SEQUENCE [LARGE SCALE GENOMIC DNA]</scope>
    <source>
        <strain evidence="19">DSM 19858</strain>
    </source>
</reference>
<dbReference type="Pfam" id="PF00270">
    <property type="entry name" value="DEAD"/>
    <property type="match status" value="1"/>
</dbReference>
<keyword evidence="3 15" id="KW-0547">Nucleotide-binding</keyword>
<dbReference type="SMART" id="SM00490">
    <property type="entry name" value="HELICc"/>
    <property type="match status" value="1"/>
</dbReference>
<keyword evidence="7 15" id="KW-0067">ATP-binding</keyword>
<keyword evidence="5 15" id="KW-0378">Hydrolase</keyword>
<dbReference type="GO" id="GO:0043138">
    <property type="term" value="F:3'-5' DNA helicase activity"/>
    <property type="evidence" value="ECO:0007669"/>
    <property type="project" value="UniProtKB-EC"/>
</dbReference>
<evidence type="ECO:0000256" key="8">
    <source>
        <dbReference type="ARBA" id="ARBA00023125"/>
    </source>
</evidence>
<dbReference type="CDD" id="cd04488">
    <property type="entry name" value="RecG_wedge_OBF"/>
    <property type="match status" value="1"/>
</dbReference>
<dbReference type="Pfam" id="PF19833">
    <property type="entry name" value="RecG_dom3_C"/>
    <property type="match status" value="1"/>
</dbReference>
<keyword evidence="8" id="KW-0238">DNA-binding</keyword>
<dbReference type="SUPFAM" id="SSF52540">
    <property type="entry name" value="P-loop containing nucleoside triphosphate hydrolases"/>
    <property type="match status" value="2"/>
</dbReference>
<dbReference type="Proteomes" id="UP000184543">
    <property type="component" value="Unassembled WGS sequence"/>
</dbReference>
<evidence type="ECO:0000313" key="18">
    <source>
        <dbReference type="EMBL" id="SHJ91352.1"/>
    </source>
</evidence>
<evidence type="ECO:0000256" key="12">
    <source>
        <dbReference type="ARBA" id="ARBA00034617"/>
    </source>
</evidence>
<evidence type="ECO:0000259" key="16">
    <source>
        <dbReference type="PROSITE" id="PS51192"/>
    </source>
</evidence>
<evidence type="ECO:0000313" key="19">
    <source>
        <dbReference type="Proteomes" id="UP000184543"/>
    </source>
</evidence>
<gene>
    <name evidence="18" type="ORF">SAMN04488513_11248</name>
</gene>
<dbReference type="NCBIfam" id="NF008165">
    <property type="entry name" value="PRK10917.1-3"/>
    <property type="match status" value="1"/>
</dbReference>
<dbReference type="InterPro" id="IPR033454">
    <property type="entry name" value="RecG_wedge"/>
</dbReference>
<dbReference type="PROSITE" id="PS51194">
    <property type="entry name" value="HELICASE_CTER"/>
    <property type="match status" value="1"/>
</dbReference>
<dbReference type="SUPFAM" id="SSF50249">
    <property type="entry name" value="Nucleic acid-binding proteins"/>
    <property type="match status" value="1"/>
</dbReference>
<dbReference type="GO" id="GO:0006281">
    <property type="term" value="P:DNA repair"/>
    <property type="evidence" value="ECO:0007669"/>
    <property type="project" value="UniProtKB-UniRule"/>
</dbReference>
<evidence type="ECO:0000256" key="15">
    <source>
        <dbReference type="RuleBase" id="RU363016"/>
    </source>
</evidence>
<dbReference type="InterPro" id="IPR027417">
    <property type="entry name" value="P-loop_NTPase"/>
</dbReference>
<feature type="domain" description="Helicase C-terminal" evidence="17">
    <location>
        <begin position="469"/>
        <end position="633"/>
    </location>
</feature>
<proteinExistence type="inferred from homology"/>
<evidence type="ECO:0000256" key="6">
    <source>
        <dbReference type="ARBA" id="ARBA00022806"/>
    </source>
</evidence>
<dbReference type="InterPro" id="IPR011545">
    <property type="entry name" value="DEAD/DEAH_box_helicase_dom"/>
</dbReference>
<evidence type="ECO:0000256" key="3">
    <source>
        <dbReference type="ARBA" id="ARBA00022741"/>
    </source>
</evidence>
<comment type="function">
    <text evidence="15">Plays a critical role in recombination and DNA repair. Helps process Holliday junction intermediates to mature products by catalyzing branch migration. Has replication fork regression activity, unwinds stalled or blocked replication forks to make a HJ that can be resolved. Has a DNA unwinding activity characteristic of a DNA helicase with 3'-5' polarity.</text>
</comment>
<dbReference type="GO" id="GO:0005524">
    <property type="term" value="F:ATP binding"/>
    <property type="evidence" value="ECO:0007669"/>
    <property type="project" value="UniProtKB-KW"/>
</dbReference>
<evidence type="ECO:0000256" key="11">
    <source>
        <dbReference type="ARBA" id="ARBA00023235"/>
    </source>
</evidence>
<name>A0A1M6N6P9_9FLAO</name>
<comment type="catalytic activity">
    <reaction evidence="12 15">
        <text>Couples ATP hydrolysis with the unwinding of duplex DNA by translocating in the 3'-5' direction.</text>
        <dbReference type="EC" id="5.6.2.4"/>
    </reaction>
</comment>
<evidence type="ECO:0000256" key="4">
    <source>
        <dbReference type="ARBA" id="ARBA00022763"/>
    </source>
</evidence>
<comment type="similarity">
    <text evidence="1 15">Belongs to the helicase family. RecG subfamily.</text>
</comment>
<dbReference type="GO" id="GO:0016887">
    <property type="term" value="F:ATP hydrolysis activity"/>
    <property type="evidence" value="ECO:0007669"/>
    <property type="project" value="RHEA"/>
</dbReference>
<dbReference type="CDD" id="cd17992">
    <property type="entry name" value="DEXHc_RecG"/>
    <property type="match status" value="1"/>
</dbReference>
<evidence type="ECO:0000256" key="1">
    <source>
        <dbReference type="ARBA" id="ARBA00007504"/>
    </source>
</evidence>
<dbReference type="NCBIfam" id="NF008168">
    <property type="entry name" value="PRK10917.2-2"/>
    <property type="match status" value="1"/>
</dbReference>
<dbReference type="InterPro" id="IPR047112">
    <property type="entry name" value="RecG/Mfd"/>
</dbReference>
<comment type="catalytic activity">
    <reaction evidence="14 15">
        <text>ATP + H2O = ADP + phosphate + H(+)</text>
        <dbReference type="Rhea" id="RHEA:13065"/>
        <dbReference type="ChEBI" id="CHEBI:15377"/>
        <dbReference type="ChEBI" id="CHEBI:15378"/>
        <dbReference type="ChEBI" id="CHEBI:30616"/>
        <dbReference type="ChEBI" id="CHEBI:43474"/>
        <dbReference type="ChEBI" id="CHEBI:456216"/>
        <dbReference type="EC" id="5.6.2.4"/>
    </reaction>
</comment>
<dbReference type="SMART" id="SM00487">
    <property type="entry name" value="DEXDc"/>
    <property type="match status" value="1"/>
</dbReference>
<evidence type="ECO:0000259" key="17">
    <source>
        <dbReference type="PROSITE" id="PS51194"/>
    </source>
</evidence>
<feature type="domain" description="Helicase ATP-binding" evidence="16">
    <location>
        <begin position="285"/>
        <end position="447"/>
    </location>
</feature>
<evidence type="ECO:0000256" key="9">
    <source>
        <dbReference type="ARBA" id="ARBA00023172"/>
    </source>
</evidence>
<dbReference type="AlphaFoldDB" id="A0A1M6N6P9"/>
<organism evidence="18 19">
    <name type="scientific">Pseudozobellia thermophila</name>
    <dbReference type="NCBI Taxonomy" id="192903"/>
    <lineage>
        <taxon>Bacteria</taxon>
        <taxon>Pseudomonadati</taxon>
        <taxon>Bacteroidota</taxon>
        <taxon>Flavobacteriia</taxon>
        <taxon>Flavobacteriales</taxon>
        <taxon>Flavobacteriaceae</taxon>
        <taxon>Pseudozobellia</taxon>
    </lineage>
</organism>
<dbReference type="PANTHER" id="PTHR47964:SF1">
    <property type="entry name" value="ATP-DEPENDENT DNA HELICASE HOMOLOG RECG, CHLOROPLASTIC"/>
    <property type="match status" value="1"/>
</dbReference>
<evidence type="ECO:0000256" key="10">
    <source>
        <dbReference type="ARBA" id="ARBA00023204"/>
    </source>
</evidence>
<evidence type="ECO:0000256" key="14">
    <source>
        <dbReference type="ARBA" id="ARBA00048988"/>
    </source>
</evidence>
<dbReference type="EC" id="5.6.2.4" evidence="13 15"/>
<dbReference type="InterPro" id="IPR004609">
    <property type="entry name" value="ATP-dep_DNA_helicase_RecG"/>
</dbReference>
<dbReference type="InterPro" id="IPR012340">
    <property type="entry name" value="NA-bd_OB-fold"/>
</dbReference>
<dbReference type="PROSITE" id="PS51192">
    <property type="entry name" value="HELICASE_ATP_BIND_1"/>
    <property type="match status" value="1"/>
</dbReference>
<accession>A0A1M6N6P9</accession>
<dbReference type="NCBIfam" id="TIGR00643">
    <property type="entry name" value="recG"/>
    <property type="match status" value="1"/>
</dbReference>
<sequence>MKANLLQTPIVYLKGVGPNRAETLRTELGIDTFQDLLNLFPNRYLDKTQYYKIAQLQRSNADVQVIGKIINIKTVEQKKGKRLVATFIDDTGEMELVWFRGQKWIRENLKLNIPYVIFGKCNWFNGKFSMAHPDMELLTEHQKGLKVAMQPIYPSTEKLSNKGITNRVINKLMQQLFIETKGRFTETLSDHLLRELNLLPKAEALFNIHFPKNQELLAKARFRLKFEELFYIQLQLLTKKALRKQKIKGFDFDRVGEHFKEFYEEHLPFELTGAQKRVIKEIRADLGSKAQMNRLLQGDVGSGKTIVAVMTMLLALDNGFQACLMAPTEILANQHYMGIKELLSPMGIHCALLTGSVKKSERNSIHTALESGELHILIGTHALLEDKVRFNNLGLAIIDEQHRFGVAQRAKLWHKNDIPPHILVMTATPIPRTLAMSLYGDLDISVIDELPPGRKPIKTVHRYDSNRLKVFQFIRDEIKKGRQVYIVYPLIQESEALDYKDLMDGYESIARDFPLPDYQISIVHGKMKPADKDYEMDRFVRGETQIMVATTVIEVGVNVPNASVMIIESAERFGLSQLHQLRGRVGRGADQSFCILMTGHKLSSEAKTRLQTMVATNDGFEIAEVDLKLRGPGDLMGTQQSGVLNLRIADIVKDNDILKAARHHALRLLKEDPGLEKRENLPIRHTYIQLGKHKNIWNYIS</sequence>
<dbReference type="STRING" id="192903.SAMN04488513_11248"/>
<dbReference type="Pfam" id="PF00271">
    <property type="entry name" value="Helicase_C"/>
    <property type="match status" value="1"/>
</dbReference>
<keyword evidence="9 15" id="KW-0233">DNA recombination</keyword>